<dbReference type="Pfam" id="PF13516">
    <property type="entry name" value="LRR_6"/>
    <property type="match status" value="5"/>
</dbReference>
<dbReference type="RefSeq" id="WP_171473969.1">
    <property type="nucleotide sequence ID" value="NZ_CP053452.2"/>
</dbReference>
<dbReference type="InterPro" id="IPR032675">
    <property type="entry name" value="LRR_dom_sf"/>
</dbReference>
<dbReference type="InterPro" id="IPR001611">
    <property type="entry name" value="Leu-rich_rpt"/>
</dbReference>
<dbReference type="NCBIfam" id="TIGR02996">
    <property type="entry name" value="rpt_mate_G_obs"/>
    <property type="match status" value="1"/>
</dbReference>
<keyword evidence="2" id="KW-1185">Reference proteome</keyword>
<dbReference type="Gene3D" id="3.80.10.10">
    <property type="entry name" value="Ribonuclease Inhibitor"/>
    <property type="match status" value="2"/>
</dbReference>
<gene>
    <name evidence="1" type="ORF">FTUN_6493</name>
</gene>
<dbReference type="GO" id="GO:0048471">
    <property type="term" value="C:perinuclear region of cytoplasm"/>
    <property type="evidence" value="ECO:0007669"/>
    <property type="project" value="TreeGrafter"/>
</dbReference>
<dbReference type="InterPro" id="IPR014338">
    <property type="entry name" value="CHP02996_rpt-companion-dom"/>
</dbReference>
<evidence type="ECO:0000313" key="2">
    <source>
        <dbReference type="Proteomes" id="UP000503447"/>
    </source>
</evidence>
<name>A0A6M5YYF5_9BACT</name>
<dbReference type="KEGG" id="ftj:FTUN_6493"/>
<dbReference type="InterPro" id="IPR027038">
    <property type="entry name" value="RanGap"/>
</dbReference>
<dbReference type="Proteomes" id="UP000503447">
    <property type="component" value="Chromosome"/>
</dbReference>
<evidence type="ECO:0008006" key="3">
    <source>
        <dbReference type="Google" id="ProtNLM"/>
    </source>
</evidence>
<evidence type="ECO:0000313" key="1">
    <source>
        <dbReference type="EMBL" id="QJW98898.1"/>
    </source>
</evidence>
<organism evidence="1 2">
    <name type="scientific">Frigoriglobus tundricola</name>
    <dbReference type="NCBI Taxonomy" id="2774151"/>
    <lineage>
        <taxon>Bacteria</taxon>
        <taxon>Pseudomonadati</taxon>
        <taxon>Planctomycetota</taxon>
        <taxon>Planctomycetia</taxon>
        <taxon>Gemmatales</taxon>
        <taxon>Gemmataceae</taxon>
        <taxon>Frigoriglobus</taxon>
    </lineage>
</organism>
<dbReference type="PANTHER" id="PTHR24113">
    <property type="entry name" value="RAN GTPASE-ACTIVATING PROTEIN 1"/>
    <property type="match status" value="1"/>
</dbReference>
<dbReference type="PANTHER" id="PTHR24113:SF15">
    <property type="entry name" value="NACHT DOMAIN-CONTAINING PROTEIN"/>
    <property type="match status" value="1"/>
</dbReference>
<protein>
    <recommendedName>
        <fullName evidence="3">TIGR02996 domain-containing protein</fullName>
    </recommendedName>
</protein>
<proteinExistence type="predicted"/>
<dbReference type="GO" id="GO:0005829">
    <property type="term" value="C:cytosol"/>
    <property type="evidence" value="ECO:0007669"/>
    <property type="project" value="TreeGrafter"/>
</dbReference>
<dbReference type="GO" id="GO:0005096">
    <property type="term" value="F:GTPase activator activity"/>
    <property type="evidence" value="ECO:0007669"/>
    <property type="project" value="InterPro"/>
</dbReference>
<dbReference type="SUPFAM" id="SSF52047">
    <property type="entry name" value="RNI-like"/>
    <property type="match status" value="1"/>
</dbReference>
<sequence length="416" mass="45679">MQTEAKAFLQRIRAYPDDDAQRLIFADWLDEEGDPRGRFIRVQLALAELPPDAAARKVLAVVERDLLEAHREEWEAPLRRLASGCVFRRGFVDEINVGAKLFLRNADEIFEAAPVRHVHLLDVSEGLPDVLQCPYLSRLAALTIHASHTGEPLARAVARSEHLSGLRRLTLTRNRFADDAAEQLALSPNLANLEELDLSENEIGETGARALAASASLGKLRRLELRNNPLGPAGAEAVAGSDRLTALHRLGLSGCDVGLPRLLSLGRAHDLLRVPVLDLSGNDLTAYGLQAIIGHLPAGVSSEVRLTELDLSANETLGNAGAKMLADCPYLENLTVLRLANCGISDDGARALANGRHLERVTTLDLSTNPIDSNGFREFLNTRYWRSLRRLIPPRGISAQIYELLDRKFNRPARRG</sequence>
<dbReference type="GO" id="GO:0006913">
    <property type="term" value="P:nucleocytoplasmic transport"/>
    <property type="evidence" value="ECO:0007669"/>
    <property type="project" value="TreeGrafter"/>
</dbReference>
<dbReference type="SMART" id="SM00368">
    <property type="entry name" value="LRR_RI"/>
    <property type="match status" value="5"/>
</dbReference>
<dbReference type="GO" id="GO:0031267">
    <property type="term" value="F:small GTPase binding"/>
    <property type="evidence" value="ECO:0007669"/>
    <property type="project" value="TreeGrafter"/>
</dbReference>
<dbReference type="EMBL" id="CP053452">
    <property type="protein sequence ID" value="QJW98898.1"/>
    <property type="molecule type" value="Genomic_DNA"/>
</dbReference>
<reference evidence="2" key="1">
    <citation type="submission" date="2020-05" db="EMBL/GenBank/DDBJ databases">
        <title>Frigoriglobus tundricola gen. nov., sp. nov., a psychrotolerant cellulolytic planctomycete of the family Gemmataceae with two divergent copies of 16S rRNA gene.</title>
        <authorList>
            <person name="Kulichevskaya I.S."/>
            <person name="Ivanova A.A."/>
            <person name="Naumoff D.G."/>
            <person name="Beletsky A.V."/>
            <person name="Rijpstra W.I.C."/>
            <person name="Sinninghe Damste J.S."/>
            <person name="Mardanov A.V."/>
            <person name="Ravin N.V."/>
            <person name="Dedysh S.N."/>
        </authorList>
    </citation>
    <scope>NUCLEOTIDE SEQUENCE [LARGE SCALE GENOMIC DNA]</scope>
    <source>
        <strain evidence="2">PL17</strain>
    </source>
</reference>
<dbReference type="AlphaFoldDB" id="A0A6M5YYF5"/>
<accession>A0A6M5YYF5</accession>